<comment type="caution">
    <text evidence="2">The sequence shown here is derived from an EMBL/GenBank/DDBJ whole genome shotgun (WGS) entry which is preliminary data.</text>
</comment>
<dbReference type="VEuPathDB" id="VectorBase:LDEU004390"/>
<dbReference type="AlphaFoldDB" id="A0A443SJF9"/>
<reference evidence="2 3" key="1">
    <citation type="journal article" date="2018" name="Gigascience">
        <title>Genomes of trombidid mites reveal novel predicted allergens and laterally-transferred genes associated with secondary metabolism.</title>
        <authorList>
            <person name="Dong X."/>
            <person name="Chaisiri K."/>
            <person name="Xia D."/>
            <person name="Armstrong S.D."/>
            <person name="Fang Y."/>
            <person name="Donnelly M.J."/>
            <person name="Kadowaki T."/>
            <person name="McGarry J.W."/>
            <person name="Darby A.C."/>
            <person name="Makepeace B.L."/>
        </authorList>
    </citation>
    <scope>NUCLEOTIDE SEQUENCE [LARGE SCALE GENOMIC DNA]</scope>
    <source>
        <strain evidence="2">UoL-UT</strain>
    </source>
</reference>
<evidence type="ECO:0000313" key="3">
    <source>
        <dbReference type="Proteomes" id="UP000288716"/>
    </source>
</evidence>
<evidence type="ECO:0000313" key="2">
    <source>
        <dbReference type="EMBL" id="RWS27650.1"/>
    </source>
</evidence>
<dbReference type="EMBL" id="NCKV01001859">
    <property type="protein sequence ID" value="RWS27650.1"/>
    <property type="molecule type" value="Genomic_DNA"/>
</dbReference>
<dbReference type="Proteomes" id="UP000288716">
    <property type="component" value="Unassembled WGS sequence"/>
</dbReference>
<sequence>MSLLNGSPRFVSKTRKYSQRRETVSMLRLQ</sequence>
<keyword evidence="3" id="KW-1185">Reference proteome</keyword>
<organism evidence="2 3">
    <name type="scientific">Leptotrombidium deliense</name>
    <dbReference type="NCBI Taxonomy" id="299467"/>
    <lineage>
        <taxon>Eukaryota</taxon>
        <taxon>Metazoa</taxon>
        <taxon>Ecdysozoa</taxon>
        <taxon>Arthropoda</taxon>
        <taxon>Chelicerata</taxon>
        <taxon>Arachnida</taxon>
        <taxon>Acari</taxon>
        <taxon>Acariformes</taxon>
        <taxon>Trombidiformes</taxon>
        <taxon>Prostigmata</taxon>
        <taxon>Anystina</taxon>
        <taxon>Parasitengona</taxon>
        <taxon>Trombiculoidea</taxon>
        <taxon>Trombiculidae</taxon>
        <taxon>Leptotrombidium</taxon>
    </lineage>
</organism>
<gene>
    <name evidence="2" type="ORF">B4U80_10131</name>
</gene>
<feature type="region of interest" description="Disordered" evidence="1">
    <location>
        <begin position="1"/>
        <end position="30"/>
    </location>
</feature>
<accession>A0A443SJF9</accession>
<protein>
    <submittedName>
        <fullName evidence="2">Uncharacterized protein</fullName>
    </submittedName>
</protein>
<name>A0A443SJF9_9ACAR</name>
<proteinExistence type="predicted"/>
<evidence type="ECO:0000256" key="1">
    <source>
        <dbReference type="SAM" id="MobiDB-lite"/>
    </source>
</evidence>